<gene>
    <name evidence="1" type="ORF">NSCI0253_LOCUS6072</name>
</gene>
<protein>
    <recommendedName>
        <fullName evidence="2">HEAT repeat domain-containing protein</fullName>
    </recommendedName>
</protein>
<dbReference type="Pfam" id="PF13646">
    <property type="entry name" value="HEAT_2"/>
    <property type="match status" value="2"/>
</dbReference>
<accession>A0A7S0ZT11</accession>
<dbReference type="PANTHER" id="PTHR12697:SF5">
    <property type="entry name" value="DEOXYHYPUSINE HYDROXYLASE"/>
    <property type="match status" value="1"/>
</dbReference>
<dbReference type="Gene3D" id="1.25.10.10">
    <property type="entry name" value="Leucine-rich Repeat Variant"/>
    <property type="match status" value="1"/>
</dbReference>
<proteinExistence type="predicted"/>
<dbReference type="AlphaFoldDB" id="A0A7S0ZT11"/>
<organism evidence="1">
    <name type="scientific">Noctiluca scintillans</name>
    <name type="common">Sea sparkle</name>
    <name type="synonym">Red tide dinoflagellate</name>
    <dbReference type="NCBI Taxonomy" id="2966"/>
    <lineage>
        <taxon>Eukaryota</taxon>
        <taxon>Sar</taxon>
        <taxon>Alveolata</taxon>
        <taxon>Dinophyceae</taxon>
        <taxon>Noctilucales</taxon>
        <taxon>Noctilucaceae</taxon>
        <taxon>Noctiluca</taxon>
    </lineage>
</organism>
<evidence type="ECO:0008006" key="2">
    <source>
        <dbReference type="Google" id="ProtNLM"/>
    </source>
</evidence>
<reference evidence="1" key="1">
    <citation type="submission" date="2021-01" db="EMBL/GenBank/DDBJ databases">
        <authorList>
            <person name="Corre E."/>
            <person name="Pelletier E."/>
            <person name="Niang G."/>
            <person name="Scheremetjew M."/>
            <person name="Finn R."/>
            <person name="Kale V."/>
            <person name="Holt S."/>
            <person name="Cochrane G."/>
            <person name="Meng A."/>
            <person name="Brown T."/>
            <person name="Cohen L."/>
        </authorList>
    </citation>
    <scope>NUCLEOTIDE SEQUENCE</scope>
</reference>
<dbReference type="SMART" id="SM00567">
    <property type="entry name" value="EZ_HEAT"/>
    <property type="match status" value="4"/>
</dbReference>
<dbReference type="InterPro" id="IPR004155">
    <property type="entry name" value="PBS_lyase_HEAT"/>
</dbReference>
<dbReference type="InterPro" id="IPR016024">
    <property type="entry name" value="ARM-type_fold"/>
</dbReference>
<dbReference type="PANTHER" id="PTHR12697">
    <property type="entry name" value="PBS LYASE HEAT-LIKE PROTEIN"/>
    <property type="match status" value="1"/>
</dbReference>
<dbReference type="InterPro" id="IPR011989">
    <property type="entry name" value="ARM-like"/>
</dbReference>
<dbReference type="EMBL" id="HBFQ01008660">
    <property type="protein sequence ID" value="CAD8831725.1"/>
    <property type="molecule type" value="Transcribed_RNA"/>
</dbReference>
<name>A0A7S0ZT11_NOCSC</name>
<dbReference type="GO" id="GO:0016491">
    <property type="term" value="F:oxidoreductase activity"/>
    <property type="evidence" value="ECO:0007669"/>
    <property type="project" value="TreeGrafter"/>
</dbReference>
<evidence type="ECO:0000313" key="1">
    <source>
        <dbReference type="EMBL" id="CAD8831725.1"/>
    </source>
</evidence>
<sequence length="188" mass="19740">MDDDVHFVRSKAAVALGMLKVADEAEHLSEVLVDKSPSVRASAIFALGELGQDGCRFAHEVAKMVGDTIVGVRVAAVRALGRLGVGHYAGIVATTLNDPLVRCDALEALGVLGAYGAAFAEDVAECLQDDDTRVRVAAVKSLKNMGQQASDFAHLLLEDAVDDNHDGMEAAKSALLSINALDAIEVEE</sequence>
<dbReference type="SUPFAM" id="SSF48371">
    <property type="entry name" value="ARM repeat"/>
    <property type="match status" value="1"/>
</dbReference>